<dbReference type="EMBL" id="JAVDSG010000001">
    <property type="protein sequence ID" value="MDR6591818.1"/>
    <property type="molecule type" value="Genomic_DNA"/>
</dbReference>
<accession>A0ABU1PMC9</accession>
<proteinExistence type="predicted"/>
<evidence type="ECO:0000313" key="1">
    <source>
        <dbReference type="EMBL" id="MDR6591818.1"/>
    </source>
</evidence>
<keyword evidence="2" id="KW-1185">Reference proteome</keyword>
<gene>
    <name evidence="1" type="ORF">J2S66_000202</name>
</gene>
<protein>
    <submittedName>
        <fullName evidence="1">Uncharacterized protein</fullName>
    </submittedName>
</protein>
<reference evidence="1 2" key="1">
    <citation type="submission" date="2023-07" db="EMBL/GenBank/DDBJ databases">
        <title>Sequencing the genomes of 1000 actinobacteria strains.</title>
        <authorList>
            <person name="Klenk H.-P."/>
        </authorList>
    </citation>
    <scope>NUCLEOTIDE SEQUENCE [LARGE SCALE GENOMIC DNA]</scope>
    <source>
        <strain evidence="1 2">DSM 43749</strain>
    </source>
</reference>
<sequence>MTRTATVVTERDIAHLPEAAQRYLRFTGVLDRPRDTGFELHAHGWFRRKPTDHWTACRVHQHNTTTPHITRDYHLHLNLAHVLPVHATDTYHHGHGRLHATALGTFTLAHATGPEIDAAELVTHLAEALLLAPSTLLDLPVTWTAVDDRTFDTTLTDRHLRVTARTTTDHRGAPRLVTTDDRWADRPDGPTRTPWSTTTDGWVLVDDRMRPRRAHATWHLPDGPFTYAQLDLTNADITHHPAD</sequence>
<dbReference type="Proteomes" id="UP001268819">
    <property type="component" value="Unassembled WGS sequence"/>
</dbReference>
<name>A0ABU1PMC9_9PSEU</name>
<organism evidence="1 2">
    <name type="scientific">Saccharothrix longispora</name>
    <dbReference type="NCBI Taxonomy" id="33920"/>
    <lineage>
        <taxon>Bacteria</taxon>
        <taxon>Bacillati</taxon>
        <taxon>Actinomycetota</taxon>
        <taxon>Actinomycetes</taxon>
        <taxon>Pseudonocardiales</taxon>
        <taxon>Pseudonocardiaceae</taxon>
        <taxon>Saccharothrix</taxon>
    </lineage>
</organism>
<comment type="caution">
    <text evidence="1">The sequence shown here is derived from an EMBL/GenBank/DDBJ whole genome shotgun (WGS) entry which is preliminary data.</text>
</comment>
<dbReference type="Pfam" id="PF20181">
    <property type="entry name" value="DUF6544"/>
    <property type="match status" value="1"/>
</dbReference>
<evidence type="ECO:0000313" key="2">
    <source>
        <dbReference type="Proteomes" id="UP001268819"/>
    </source>
</evidence>
<dbReference type="InterPro" id="IPR046674">
    <property type="entry name" value="DUF6544"/>
</dbReference>
<dbReference type="RefSeq" id="WP_310302525.1">
    <property type="nucleotide sequence ID" value="NZ_BAAAXB010000001.1"/>
</dbReference>